<keyword evidence="1" id="KW-0472">Membrane</keyword>
<keyword evidence="1" id="KW-0812">Transmembrane</keyword>
<evidence type="ECO:0000256" key="1">
    <source>
        <dbReference type="SAM" id="Phobius"/>
    </source>
</evidence>
<keyword evidence="4" id="KW-1185">Reference proteome</keyword>
<reference evidence="3" key="1">
    <citation type="submission" date="2021-02" db="EMBL/GenBank/DDBJ databases">
        <authorList>
            <person name="Nowell W R."/>
        </authorList>
    </citation>
    <scope>NUCLEOTIDE SEQUENCE</scope>
</reference>
<dbReference type="EMBL" id="CAJOBP010039363">
    <property type="protein sequence ID" value="CAF4742205.1"/>
    <property type="molecule type" value="Genomic_DNA"/>
</dbReference>
<gene>
    <name evidence="3" type="ORF">UJA718_LOCUS38442</name>
</gene>
<name>A0A821KUC1_9BILA</name>
<dbReference type="Pfam" id="PF25899">
    <property type="entry name" value="DUF7959"/>
    <property type="match status" value="1"/>
</dbReference>
<evidence type="ECO:0000313" key="4">
    <source>
        <dbReference type="Proteomes" id="UP000663873"/>
    </source>
</evidence>
<proteinExistence type="predicted"/>
<feature type="transmembrane region" description="Helical" evidence="1">
    <location>
        <begin position="244"/>
        <end position="267"/>
    </location>
</feature>
<protein>
    <recommendedName>
        <fullName evidence="2">DUF7959 domain-containing protein</fullName>
    </recommendedName>
</protein>
<accession>A0A821KUC1</accession>
<dbReference type="Proteomes" id="UP000663873">
    <property type="component" value="Unassembled WGS sequence"/>
</dbReference>
<sequence>PDNGMTTGETWAVTNMEYGWSIRAPFATATPDRPKGFDYPVSLYLKSFRFPDPSNPSPLTIRTEDVEYEFYEMSHERYPDDFDTSLCYRSLGYPYSHLVFTLNLNKGNTIDSNNLNRLRLIGQVYFNLINATQIKYSRLADLDIDHERVSNDVSVFFTILGQTVIPGPTPTFNTNEPTVEAARDSLTRAIDSGKFKFDVTLDDGSSVTFTAKSKSLVTSRHYISTHSVGAVVTKESYSSGAQTAAIIVGLLIGLLAGIAAAAGIRIITKKPMPSMPSSM</sequence>
<feature type="non-terminal residue" evidence="3">
    <location>
        <position position="1"/>
    </location>
</feature>
<evidence type="ECO:0000259" key="2">
    <source>
        <dbReference type="Pfam" id="PF25899"/>
    </source>
</evidence>
<feature type="non-terminal residue" evidence="3">
    <location>
        <position position="279"/>
    </location>
</feature>
<dbReference type="InterPro" id="IPR058265">
    <property type="entry name" value="DUF7959"/>
</dbReference>
<keyword evidence="1" id="KW-1133">Transmembrane helix</keyword>
<dbReference type="AlphaFoldDB" id="A0A821KUC1"/>
<feature type="domain" description="DUF7959" evidence="2">
    <location>
        <begin position="103"/>
        <end position="218"/>
    </location>
</feature>
<comment type="caution">
    <text evidence="3">The sequence shown here is derived from an EMBL/GenBank/DDBJ whole genome shotgun (WGS) entry which is preliminary data.</text>
</comment>
<evidence type="ECO:0000313" key="3">
    <source>
        <dbReference type="EMBL" id="CAF4742205.1"/>
    </source>
</evidence>
<organism evidence="3 4">
    <name type="scientific">Rotaria socialis</name>
    <dbReference type="NCBI Taxonomy" id="392032"/>
    <lineage>
        <taxon>Eukaryota</taxon>
        <taxon>Metazoa</taxon>
        <taxon>Spiralia</taxon>
        <taxon>Gnathifera</taxon>
        <taxon>Rotifera</taxon>
        <taxon>Eurotatoria</taxon>
        <taxon>Bdelloidea</taxon>
        <taxon>Philodinida</taxon>
        <taxon>Philodinidae</taxon>
        <taxon>Rotaria</taxon>
    </lineage>
</organism>